<dbReference type="AlphaFoldDB" id="A0A0D3ILI6"/>
<dbReference type="SUPFAM" id="SSF52540">
    <property type="entry name" value="P-loop containing nucleoside triphosphate hydrolases"/>
    <property type="match status" value="1"/>
</dbReference>
<dbReference type="PANTHER" id="PTHR46832:SF1">
    <property type="entry name" value="5'-METHYLTHIOADENOSINE_S-ADENOSYLHOMOCYSTEINE NUCLEOSIDASE"/>
    <property type="match status" value="1"/>
</dbReference>
<feature type="domain" description="Nucleoside phosphorylase" evidence="1">
    <location>
        <begin position="12"/>
        <end position="212"/>
    </location>
</feature>
<dbReference type="Gene3D" id="3.40.50.1580">
    <property type="entry name" value="Nucleoside phosphorylase domain"/>
    <property type="match status" value="1"/>
</dbReference>
<dbReference type="InterPro" id="IPR000845">
    <property type="entry name" value="Nucleoside_phosphorylase_d"/>
</dbReference>
<dbReference type="GO" id="GO:0008930">
    <property type="term" value="F:methylthioadenosine nucleosidase activity"/>
    <property type="evidence" value="ECO:0007669"/>
    <property type="project" value="TreeGrafter"/>
</dbReference>
<dbReference type="GO" id="GO:0019284">
    <property type="term" value="P:L-methionine salvage from S-adenosylmethionine"/>
    <property type="evidence" value="ECO:0007669"/>
    <property type="project" value="TreeGrafter"/>
</dbReference>
<evidence type="ECO:0000313" key="2">
    <source>
        <dbReference type="EnsemblProtists" id="EOD12121"/>
    </source>
</evidence>
<keyword evidence="3" id="KW-1185">Reference proteome</keyword>
<dbReference type="KEGG" id="ehx:EMIHUDRAFT_213894"/>
<protein>
    <recommendedName>
        <fullName evidence="1">Nucleoside phosphorylase domain-containing protein</fullName>
    </recommendedName>
</protein>
<organism evidence="2 3">
    <name type="scientific">Emiliania huxleyi (strain CCMP1516)</name>
    <dbReference type="NCBI Taxonomy" id="280463"/>
    <lineage>
        <taxon>Eukaryota</taxon>
        <taxon>Haptista</taxon>
        <taxon>Haptophyta</taxon>
        <taxon>Prymnesiophyceae</taxon>
        <taxon>Isochrysidales</taxon>
        <taxon>Noelaerhabdaceae</taxon>
        <taxon>Emiliania</taxon>
    </lineage>
</organism>
<dbReference type="GO" id="GO:0005829">
    <property type="term" value="C:cytosol"/>
    <property type="evidence" value="ECO:0007669"/>
    <property type="project" value="TreeGrafter"/>
</dbReference>
<dbReference type="GO" id="GO:0009116">
    <property type="term" value="P:nucleoside metabolic process"/>
    <property type="evidence" value="ECO:0007669"/>
    <property type="project" value="InterPro"/>
</dbReference>
<dbReference type="EnsemblProtists" id="EOD12121">
    <property type="protein sequence ID" value="EOD12121"/>
    <property type="gene ID" value="EMIHUDRAFT_213894"/>
</dbReference>
<dbReference type="RefSeq" id="XP_005764550.1">
    <property type="nucleotide sequence ID" value="XM_005764493.1"/>
</dbReference>
<dbReference type="GO" id="GO:0008782">
    <property type="term" value="F:adenosylhomocysteine nucleosidase activity"/>
    <property type="evidence" value="ECO:0007669"/>
    <property type="project" value="TreeGrafter"/>
</dbReference>
<dbReference type="Proteomes" id="UP000013827">
    <property type="component" value="Unassembled WGS sequence"/>
</dbReference>
<accession>A0A0D3ILI6</accession>
<dbReference type="GeneID" id="17258242"/>
<dbReference type="HOGENOM" id="CLU_728497_0_0_1"/>
<dbReference type="PANTHER" id="PTHR46832">
    <property type="entry name" value="5'-METHYLTHIOADENOSINE/S-ADENOSYLHOMOCYSTEINE NUCLEOSIDASE"/>
    <property type="match status" value="1"/>
</dbReference>
<dbReference type="InterPro" id="IPR035994">
    <property type="entry name" value="Nucleoside_phosphorylase_sf"/>
</dbReference>
<reference evidence="2" key="2">
    <citation type="submission" date="2024-10" db="UniProtKB">
        <authorList>
            <consortium name="EnsemblProtists"/>
        </authorList>
    </citation>
    <scope>IDENTIFICATION</scope>
</reference>
<proteinExistence type="predicted"/>
<name>A0A0D3ILI6_EMIH1</name>
<dbReference type="PaxDb" id="2903-EOD12121"/>
<evidence type="ECO:0000259" key="1">
    <source>
        <dbReference type="Pfam" id="PF01048"/>
    </source>
</evidence>
<evidence type="ECO:0000313" key="3">
    <source>
        <dbReference type="Proteomes" id="UP000013827"/>
    </source>
</evidence>
<dbReference type="SUPFAM" id="SSF53167">
    <property type="entry name" value="Purine and uridine phosphorylases"/>
    <property type="match status" value="1"/>
</dbReference>
<dbReference type="InterPro" id="IPR027417">
    <property type="entry name" value="P-loop_NTPase"/>
</dbReference>
<reference evidence="3" key="1">
    <citation type="journal article" date="2013" name="Nature">
        <title>Pan genome of the phytoplankton Emiliania underpins its global distribution.</title>
        <authorList>
            <person name="Read B.A."/>
            <person name="Kegel J."/>
            <person name="Klute M.J."/>
            <person name="Kuo A."/>
            <person name="Lefebvre S.C."/>
            <person name="Maumus F."/>
            <person name="Mayer C."/>
            <person name="Miller J."/>
            <person name="Monier A."/>
            <person name="Salamov A."/>
            <person name="Young J."/>
            <person name="Aguilar M."/>
            <person name="Claverie J.M."/>
            <person name="Frickenhaus S."/>
            <person name="Gonzalez K."/>
            <person name="Herman E.K."/>
            <person name="Lin Y.C."/>
            <person name="Napier J."/>
            <person name="Ogata H."/>
            <person name="Sarno A.F."/>
            <person name="Shmutz J."/>
            <person name="Schroeder D."/>
            <person name="de Vargas C."/>
            <person name="Verret F."/>
            <person name="von Dassow P."/>
            <person name="Valentin K."/>
            <person name="Van de Peer Y."/>
            <person name="Wheeler G."/>
            <person name="Dacks J.B."/>
            <person name="Delwiche C.F."/>
            <person name="Dyhrman S.T."/>
            <person name="Glockner G."/>
            <person name="John U."/>
            <person name="Richards T."/>
            <person name="Worden A.Z."/>
            <person name="Zhang X."/>
            <person name="Grigoriev I.V."/>
            <person name="Allen A.E."/>
            <person name="Bidle K."/>
            <person name="Borodovsky M."/>
            <person name="Bowler C."/>
            <person name="Brownlee C."/>
            <person name="Cock J.M."/>
            <person name="Elias M."/>
            <person name="Gladyshev V.N."/>
            <person name="Groth M."/>
            <person name="Guda C."/>
            <person name="Hadaegh A."/>
            <person name="Iglesias-Rodriguez M.D."/>
            <person name="Jenkins J."/>
            <person name="Jones B.M."/>
            <person name="Lawson T."/>
            <person name="Leese F."/>
            <person name="Lindquist E."/>
            <person name="Lobanov A."/>
            <person name="Lomsadze A."/>
            <person name="Malik S.B."/>
            <person name="Marsh M.E."/>
            <person name="Mackinder L."/>
            <person name="Mock T."/>
            <person name="Mueller-Roeber B."/>
            <person name="Pagarete A."/>
            <person name="Parker M."/>
            <person name="Probert I."/>
            <person name="Quesneville H."/>
            <person name="Raines C."/>
            <person name="Rensing S.A."/>
            <person name="Riano-Pachon D.M."/>
            <person name="Richier S."/>
            <person name="Rokitta S."/>
            <person name="Shiraiwa Y."/>
            <person name="Soanes D.M."/>
            <person name="van der Giezen M."/>
            <person name="Wahlund T.M."/>
            <person name="Williams B."/>
            <person name="Wilson W."/>
            <person name="Wolfe G."/>
            <person name="Wurch L.L."/>
        </authorList>
    </citation>
    <scope>NUCLEOTIDE SEQUENCE</scope>
</reference>
<dbReference type="Pfam" id="PF01048">
    <property type="entry name" value="PNP_UDP_1"/>
    <property type="match status" value="1"/>
</dbReference>
<sequence>MRAKLANPARFVEEALEELCEVPLIPAARRRVRGCIGGLQVDVVTVGIGEVDASIACTAACLDESGRPPLAVLSVGCSGAHRADLLPGDVVLGSAVVPLACRMVRASGESEHVGHRPGVAEPPLPELPASPLLLRTARAAAAEVAPSLPAWPDGGGREPRPVAVHVGKVGSTDTWTQHVPEIERLHATLGTVCEEMEAYAVARVGQTFGAPLLPAPEPQHAETGAGEQPSSVEEMAELLGEEMRAGRPPPTSVTILFGRPGAGKSTVADAVLAAADGGDVFGEDLDVCVPLWMRDNFARGVYPTLPQRRAFAQAADALAAERVAQREGHFYKAPAAAASGSEWAFAPVDFEHTLLDGSRPVDENAARVLKELSLAKHSWM</sequence>